<evidence type="ECO:0000259" key="1">
    <source>
        <dbReference type="Pfam" id="PF00814"/>
    </source>
</evidence>
<evidence type="ECO:0000313" key="2">
    <source>
        <dbReference type="EMBL" id="CAI2183300.1"/>
    </source>
</evidence>
<dbReference type="Pfam" id="PF00814">
    <property type="entry name" value="TsaD"/>
    <property type="match status" value="1"/>
</dbReference>
<dbReference type="InterPro" id="IPR043129">
    <property type="entry name" value="ATPase_NBD"/>
</dbReference>
<comment type="caution">
    <text evidence="2">The sequence shown here is derived from an EMBL/GenBank/DDBJ whole genome shotgun (WGS) entry which is preliminary data.</text>
</comment>
<dbReference type="Gene3D" id="3.30.420.40">
    <property type="match status" value="1"/>
</dbReference>
<feature type="domain" description="Gcp-like" evidence="1">
    <location>
        <begin position="130"/>
        <end position="195"/>
    </location>
</feature>
<gene>
    <name evidence="2" type="ORF">FWILDA_LOCUS11011</name>
</gene>
<accession>A0A9W4SVW9</accession>
<dbReference type="Gene3D" id="3.30.420.200">
    <property type="match status" value="1"/>
</dbReference>
<organism evidence="2 3">
    <name type="scientific">Funneliformis geosporum</name>
    <dbReference type="NCBI Taxonomy" id="1117311"/>
    <lineage>
        <taxon>Eukaryota</taxon>
        <taxon>Fungi</taxon>
        <taxon>Fungi incertae sedis</taxon>
        <taxon>Mucoromycota</taxon>
        <taxon>Glomeromycotina</taxon>
        <taxon>Glomeromycetes</taxon>
        <taxon>Glomerales</taxon>
        <taxon>Glomeraceae</taxon>
        <taxon>Funneliformis</taxon>
    </lineage>
</organism>
<reference evidence="2" key="1">
    <citation type="submission" date="2022-08" db="EMBL/GenBank/DDBJ databases">
        <authorList>
            <person name="Kallberg Y."/>
            <person name="Tangrot J."/>
            <person name="Rosling A."/>
        </authorList>
    </citation>
    <scope>NUCLEOTIDE SEQUENCE</scope>
    <source>
        <strain evidence="2">Wild A</strain>
    </source>
</reference>
<dbReference type="InterPro" id="IPR000905">
    <property type="entry name" value="Gcp-like_dom"/>
</dbReference>
<dbReference type="OrthoDB" id="2423059at2759"/>
<dbReference type="Proteomes" id="UP001153678">
    <property type="component" value="Unassembled WGS sequence"/>
</dbReference>
<name>A0A9W4SVW9_9GLOM</name>
<evidence type="ECO:0000313" key="3">
    <source>
        <dbReference type="Proteomes" id="UP001153678"/>
    </source>
</evidence>
<protein>
    <submittedName>
        <fullName evidence="2">1149_t:CDS:1</fullName>
    </submittedName>
</protein>
<proteinExistence type="predicted"/>
<dbReference type="SUPFAM" id="SSF53067">
    <property type="entry name" value="Actin-like ATPase domain"/>
    <property type="match status" value="1"/>
</dbReference>
<dbReference type="AlphaFoldDB" id="A0A9W4SVW9"/>
<dbReference type="EMBL" id="CAMKVN010002988">
    <property type="protein sequence ID" value="CAI2183300.1"/>
    <property type="molecule type" value="Genomic_DNA"/>
</dbReference>
<keyword evidence="3" id="KW-1185">Reference proteome</keyword>
<sequence length="283" mass="32629">MKQIAEIDKEVNRSTDNDEEFLKNFETQQFLLEATKKLCEEKGIELIIFPRDSSSPEDSAVRIKNLLEEKLVKSKTTFGMWPSGKAPGLGPGDREFESRRSDHFYLSSSFLFLALLENEECLVSIQKENIRQHSENFSTHLQQILSQTNHTLKEIKEVYFTSHPSGQTGLRVGLAFLATCQALNSQIKIYHLDSLLFQMGGIGNFISLLTINSQGDKYHVATYQNKKCLLTSQIVYQAELEKIKEKFTNFLILKDFEEVDFLTNFQKLKNDFRLLKKIEEINL</sequence>
<dbReference type="AntiFam" id="ANF00013">
    <property type="entry name" value="tRNA translation"/>
</dbReference>